<proteinExistence type="predicted"/>
<keyword evidence="2" id="KW-0812">Transmembrane</keyword>
<evidence type="ECO:0000313" key="4">
    <source>
        <dbReference type="Proteomes" id="UP000004893"/>
    </source>
</evidence>
<gene>
    <name evidence="3" type="ORF">CLOHYLEM_05363</name>
</gene>
<sequence>MFGRKCTLCGGKVDSRGICEECGLDNNKSEKNYKINQAGCDGKPLTHVHETNAHVQPQKAQKEQKAQKKQGEQKERMKRPDYEDNYSMPRQRISGREKAKAKKKSAAGRVVGIITMILTVAGILLAVAEDHGEEISSWAESKLGDGQGAAGKAEYTYDPYKYTARTLSGDGDHAEYELSTGHYIVGVHIPEGKYSARTQDDFDTIQTEDSENNIYLYEYEGKGDNYLGDLRLYDGAVVTVACKDTVTLITDNGQTASMQPEMPNPLTESVSIAGGETKTAGTDFAPGIYDIYVTGESGMADVTVYGEGDEEIDTVSLYIGEGSSDGMGFKYMVLPEGAEVVRTDGGPLSLVPSEMIASEDYMEFYERLY</sequence>
<name>C0BZX1_9FIRM</name>
<feature type="compositionally biased region" description="Basic and acidic residues" evidence="1">
    <location>
        <begin position="60"/>
        <end position="82"/>
    </location>
</feature>
<dbReference type="AlphaFoldDB" id="C0BZX1"/>
<evidence type="ECO:0000256" key="1">
    <source>
        <dbReference type="SAM" id="MobiDB-lite"/>
    </source>
</evidence>
<dbReference type="EMBL" id="ABYI02000019">
    <property type="protein sequence ID" value="EEG74699.1"/>
    <property type="molecule type" value="Genomic_DNA"/>
</dbReference>
<dbReference type="eggNOG" id="ENOG50325CB">
    <property type="taxonomic scope" value="Bacteria"/>
</dbReference>
<organism evidence="3 4">
    <name type="scientific">[Clostridium] hylemonae DSM 15053</name>
    <dbReference type="NCBI Taxonomy" id="553973"/>
    <lineage>
        <taxon>Bacteria</taxon>
        <taxon>Bacillati</taxon>
        <taxon>Bacillota</taxon>
        <taxon>Clostridia</taxon>
        <taxon>Lachnospirales</taxon>
        <taxon>Lachnospiraceae</taxon>
    </lineage>
</organism>
<feature type="transmembrane region" description="Helical" evidence="2">
    <location>
        <begin position="106"/>
        <end position="127"/>
    </location>
</feature>
<comment type="caution">
    <text evidence="3">The sequence shown here is derived from an EMBL/GenBank/DDBJ whole genome shotgun (WGS) entry which is preliminary data.</text>
</comment>
<evidence type="ECO:0000313" key="3">
    <source>
        <dbReference type="EMBL" id="EEG74699.1"/>
    </source>
</evidence>
<keyword evidence="2" id="KW-0472">Membrane</keyword>
<keyword evidence="4" id="KW-1185">Reference proteome</keyword>
<accession>C0BZX1</accession>
<dbReference type="HOGENOM" id="CLU_777987_0_0_9"/>
<dbReference type="Proteomes" id="UP000004893">
    <property type="component" value="Unassembled WGS sequence"/>
</dbReference>
<reference evidence="3" key="2">
    <citation type="submission" date="2013-06" db="EMBL/GenBank/DDBJ databases">
        <title>Draft genome sequence of Clostridium hylemonae (DSM 15053).</title>
        <authorList>
            <person name="Sudarsanam P."/>
            <person name="Ley R."/>
            <person name="Guruge J."/>
            <person name="Turnbaugh P.J."/>
            <person name="Mahowald M."/>
            <person name="Liep D."/>
            <person name="Gordon J."/>
        </authorList>
    </citation>
    <scope>NUCLEOTIDE SEQUENCE</scope>
    <source>
        <strain evidence="3">DSM 15053</strain>
    </source>
</reference>
<dbReference type="RefSeq" id="WP_006442698.1">
    <property type="nucleotide sequence ID" value="NZ_CP036524.1"/>
</dbReference>
<dbReference type="OrthoDB" id="1829120at2"/>
<evidence type="ECO:0000256" key="2">
    <source>
        <dbReference type="SAM" id="Phobius"/>
    </source>
</evidence>
<feature type="region of interest" description="Disordered" evidence="1">
    <location>
        <begin position="52"/>
        <end position="101"/>
    </location>
</feature>
<protein>
    <submittedName>
        <fullName evidence="3">Uncharacterized protein</fullName>
    </submittedName>
</protein>
<reference evidence="3" key="1">
    <citation type="submission" date="2009-02" db="EMBL/GenBank/DDBJ databases">
        <authorList>
            <person name="Fulton L."/>
            <person name="Clifton S."/>
            <person name="Fulton B."/>
            <person name="Xu J."/>
            <person name="Minx P."/>
            <person name="Pepin K.H."/>
            <person name="Johnson M."/>
            <person name="Bhonagiri V."/>
            <person name="Nash W.E."/>
            <person name="Mardis E.R."/>
            <person name="Wilson R.K."/>
        </authorList>
    </citation>
    <scope>NUCLEOTIDE SEQUENCE [LARGE SCALE GENOMIC DNA]</scope>
    <source>
        <strain evidence="3">DSM 15053</strain>
    </source>
</reference>
<keyword evidence="2" id="KW-1133">Transmembrane helix</keyword>
<dbReference type="STRING" id="553973.CLOHYLEM_05363"/>